<evidence type="ECO:0000313" key="3">
    <source>
        <dbReference type="Proteomes" id="UP001085076"/>
    </source>
</evidence>
<feature type="region of interest" description="Disordered" evidence="1">
    <location>
        <begin position="580"/>
        <end position="627"/>
    </location>
</feature>
<feature type="region of interest" description="Disordered" evidence="1">
    <location>
        <begin position="69"/>
        <end position="96"/>
    </location>
</feature>
<name>A0A9D5CH08_9LILI</name>
<keyword evidence="3" id="KW-1185">Reference proteome</keyword>
<feature type="compositionally biased region" description="Polar residues" evidence="1">
    <location>
        <begin position="18"/>
        <end position="28"/>
    </location>
</feature>
<feature type="region of interest" description="Disordered" evidence="1">
    <location>
        <begin position="655"/>
        <end position="716"/>
    </location>
</feature>
<dbReference type="PANTHER" id="PTHR10378">
    <property type="entry name" value="LIM DOMAIN-BINDING PROTEIN"/>
    <property type="match status" value="1"/>
</dbReference>
<feature type="region of interest" description="Disordered" evidence="1">
    <location>
        <begin position="750"/>
        <end position="782"/>
    </location>
</feature>
<dbReference type="Pfam" id="PF01803">
    <property type="entry name" value="LIM_bind"/>
    <property type="match status" value="1"/>
</dbReference>
<feature type="compositionally biased region" description="Polar residues" evidence="1">
    <location>
        <begin position="655"/>
        <end position="679"/>
    </location>
</feature>
<proteinExistence type="predicted"/>
<feature type="compositionally biased region" description="Polar residues" evidence="1">
    <location>
        <begin position="762"/>
        <end position="782"/>
    </location>
</feature>
<comment type="caution">
    <text evidence="2">The sequence shown here is derived from an EMBL/GenBank/DDBJ whole genome shotgun (WGS) entry which is preliminary data.</text>
</comment>
<protein>
    <recommendedName>
        <fullName evidence="4">Transcriptional corepressor SEUSS</fullName>
    </recommendedName>
</protein>
<sequence length="834" mass="91196">MVPPGPRPVGAPPPLLRTNSGVLSGGSSIPSQAPFSSLVLPRNQFNSSSSSNNNMNLIGNMPNVSSLLNQSFGNGGHGPGFSAPQNLQPRGLGGGRATDMVGAAELDPLSSASSSGAARGQQLRELRGAAGGAGNLAAVKLEQQQMDTDDQNVQLEQQQMDTGDQNVQLEQLQSMNTSIGAVKMEPQQQLQSLPNNVGPVKMETQQQLQSLYGRFAPVKMEQPPQLQSLPGRAGSVKMETQQLDSLRNLGPVKMEHQHLDPSLVLQQQQQQQQQQQLLQLQNQSTPMNPSQQQLMSQMQQQQFLKSIPQQRSHLHQQLYQKSLSARCAQRLNHYIYRQQQRPEDNNIGFWRKFVSEYFAPNAKKRWCVSLYGSGRQTTGVILQDVWHCELCNCKPGRGFETTVEVLPRLYQIKYASGTLEELLYIDMPRERQTSSGQIVLEYAKAIQESVFDQLSSSNDGQLRIVFNPDLKIASWEFCARRHEELIPRRVIIPQVSQLGTVVQKYQFAAQNASSGLSTQDLQSSCNSFTASARQLAKALDVPLVNDLGYTKRYVRCLQISEVVNCMNDLIEYSTKTGTGPIESLMNFPRRNSGSSTPFTSQAQQPKEQPSLAQNSNPNSQSSLQTSAQFTTASNSVIGLNNNVNIASSATLRQNSMNSRQENPMNSVSNPCAGGSTAQIPSASPSSSVPPSQPNPSLTFTSPTLSTSSNNPAPASNNTVVLRQRSSSQPDDANHDDSQSSVQRILQEMEESQRNGVSFAGNALSQRTSTSGGTMRDGTTGNALASNVRTGMNHISQDPLTTMNHHQRHDTSNRLLGGLGSVKNFSNLQYDWKTS</sequence>
<dbReference type="Proteomes" id="UP001085076">
    <property type="component" value="Miscellaneous, Linkage group lg05"/>
</dbReference>
<evidence type="ECO:0000313" key="2">
    <source>
        <dbReference type="EMBL" id="KAJ0973136.1"/>
    </source>
</evidence>
<evidence type="ECO:0000256" key="1">
    <source>
        <dbReference type="SAM" id="MobiDB-lite"/>
    </source>
</evidence>
<feature type="compositionally biased region" description="Low complexity" evidence="1">
    <location>
        <begin position="680"/>
        <end position="716"/>
    </location>
</feature>
<accession>A0A9D5CH08</accession>
<gene>
    <name evidence="2" type="ORF">J5N97_021095</name>
</gene>
<feature type="compositionally biased region" description="Polar residues" evidence="1">
    <location>
        <begin position="721"/>
        <end position="730"/>
    </location>
</feature>
<dbReference type="EMBL" id="JAGGNH010000005">
    <property type="protein sequence ID" value="KAJ0973136.1"/>
    <property type="molecule type" value="Genomic_DNA"/>
</dbReference>
<feature type="compositionally biased region" description="Polar residues" evidence="1">
    <location>
        <begin position="589"/>
        <end position="607"/>
    </location>
</feature>
<reference evidence="2" key="1">
    <citation type="submission" date="2021-03" db="EMBL/GenBank/DDBJ databases">
        <authorList>
            <person name="Li Z."/>
            <person name="Yang C."/>
        </authorList>
    </citation>
    <scope>NUCLEOTIDE SEQUENCE</scope>
    <source>
        <strain evidence="2">Dzin_1.0</strain>
        <tissue evidence="2">Leaf</tissue>
    </source>
</reference>
<dbReference type="OrthoDB" id="774557at2759"/>
<feature type="region of interest" description="Disordered" evidence="1">
    <location>
        <begin position="1"/>
        <end position="28"/>
    </location>
</feature>
<evidence type="ECO:0008006" key="4">
    <source>
        <dbReference type="Google" id="ProtNLM"/>
    </source>
</evidence>
<feature type="compositionally biased region" description="Low complexity" evidence="1">
    <location>
        <begin position="608"/>
        <end position="626"/>
    </location>
</feature>
<reference evidence="2" key="2">
    <citation type="journal article" date="2022" name="Hortic Res">
        <title>The genome of Dioscorea zingiberensis sheds light on the biosynthesis, origin and evolution of the medicinally important diosgenin saponins.</title>
        <authorList>
            <person name="Li Y."/>
            <person name="Tan C."/>
            <person name="Li Z."/>
            <person name="Guo J."/>
            <person name="Li S."/>
            <person name="Chen X."/>
            <person name="Wang C."/>
            <person name="Dai X."/>
            <person name="Yang H."/>
            <person name="Song W."/>
            <person name="Hou L."/>
            <person name="Xu J."/>
            <person name="Tong Z."/>
            <person name="Xu A."/>
            <person name="Yuan X."/>
            <person name="Wang W."/>
            <person name="Yang Q."/>
            <person name="Chen L."/>
            <person name="Sun Z."/>
            <person name="Wang K."/>
            <person name="Pan B."/>
            <person name="Chen J."/>
            <person name="Bao Y."/>
            <person name="Liu F."/>
            <person name="Qi X."/>
            <person name="Gang D.R."/>
            <person name="Wen J."/>
            <person name="Li J."/>
        </authorList>
    </citation>
    <scope>NUCLEOTIDE SEQUENCE</scope>
    <source>
        <strain evidence="2">Dzin_1.0</strain>
    </source>
</reference>
<feature type="compositionally biased region" description="Pro residues" evidence="1">
    <location>
        <begin position="1"/>
        <end position="15"/>
    </location>
</feature>
<feature type="region of interest" description="Disordered" evidence="1">
    <location>
        <begin position="721"/>
        <end position="740"/>
    </location>
</feature>
<organism evidence="2 3">
    <name type="scientific">Dioscorea zingiberensis</name>
    <dbReference type="NCBI Taxonomy" id="325984"/>
    <lineage>
        <taxon>Eukaryota</taxon>
        <taxon>Viridiplantae</taxon>
        <taxon>Streptophyta</taxon>
        <taxon>Embryophyta</taxon>
        <taxon>Tracheophyta</taxon>
        <taxon>Spermatophyta</taxon>
        <taxon>Magnoliopsida</taxon>
        <taxon>Liliopsida</taxon>
        <taxon>Dioscoreales</taxon>
        <taxon>Dioscoreaceae</taxon>
        <taxon>Dioscorea</taxon>
    </lineage>
</organism>
<dbReference type="AlphaFoldDB" id="A0A9D5CH08"/>
<dbReference type="InterPro" id="IPR029005">
    <property type="entry name" value="LIM-bd/SEUSS"/>
</dbReference>